<feature type="region of interest" description="Disordered" evidence="1">
    <location>
        <begin position="341"/>
        <end position="363"/>
    </location>
</feature>
<protein>
    <recommendedName>
        <fullName evidence="5">Cell adhesion domain-containing protein</fullName>
    </recommendedName>
</protein>
<evidence type="ECO:0008006" key="5">
    <source>
        <dbReference type="Google" id="ProtNLM"/>
    </source>
</evidence>
<organism evidence="3 4">
    <name type="scientific">Vibrio eleionomae</name>
    <dbReference type="NCBI Taxonomy" id="2653505"/>
    <lineage>
        <taxon>Bacteria</taxon>
        <taxon>Pseudomonadati</taxon>
        <taxon>Pseudomonadota</taxon>
        <taxon>Gammaproteobacteria</taxon>
        <taxon>Vibrionales</taxon>
        <taxon>Vibrionaceae</taxon>
        <taxon>Vibrio</taxon>
    </lineage>
</organism>
<dbReference type="InterPro" id="IPR029058">
    <property type="entry name" value="AB_hydrolase_fold"/>
</dbReference>
<comment type="caution">
    <text evidence="3">The sequence shown here is derived from an EMBL/GenBank/DDBJ whole genome shotgun (WGS) entry which is preliminary data.</text>
</comment>
<evidence type="ECO:0000256" key="2">
    <source>
        <dbReference type="SAM" id="SignalP"/>
    </source>
</evidence>
<dbReference type="EMBL" id="WEKT01000041">
    <property type="protein sequence ID" value="MZI94937.1"/>
    <property type="molecule type" value="Genomic_DNA"/>
</dbReference>
<name>A0A7X4LMX7_9VIBR</name>
<gene>
    <name evidence="3" type="ORF">F9817_17305</name>
</gene>
<keyword evidence="4" id="KW-1185">Reference proteome</keyword>
<accession>A0A7X4LMX7</accession>
<reference evidence="3 4" key="1">
    <citation type="submission" date="2019-10" db="EMBL/GenBank/DDBJ databases">
        <title>Vibrio sp. nov. isolated from a shrimp pond.</title>
        <authorList>
            <person name="Gomez-Gil B."/>
            <person name="Enciso-Ibarra J."/>
            <person name="Enciso-Ibarra K."/>
            <person name="Bolan-Mejia C."/>
        </authorList>
    </citation>
    <scope>NUCLEOTIDE SEQUENCE [LARGE SCALE GENOMIC DNA]</scope>
    <source>
        <strain evidence="3 4">CAIM 722</strain>
    </source>
</reference>
<dbReference type="RefSeq" id="WP_161157417.1">
    <property type="nucleotide sequence ID" value="NZ_WEKT01000041.1"/>
</dbReference>
<dbReference type="AlphaFoldDB" id="A0A7X4LMX7"/>
<dbReference type="SUPFAM" id="SSF53474">
    <property type="entry name" value="alpha/beta-Hydrolases"/>
    <property type="match status" value="1"/>
</dbReference>
<dbReference type="Proteomes" id="UP000462621">
    <property type="component" value="Unassembled WGS sequence"/>
</dbReference>
<evidence type="ECO:0000313" key="4">
    <source>
        <dbReference type="Proteomes" id="UP000462621"/>
    </source>
</evidence>
<keyword evidence="2" id="KW-0732">Signal</keyword>
<evidence type="ECO:0000256" key="1">
    <source>
        <dbReference type="SAM" id="MobiDB-lite"/>
    </source>
</evidence>
<dbReference type="Gene3D" id="3.40.50.1820">
    <property type="entry name" value="alpha/beta hydrolase"/>
    <property type="match status" value="1"/>
</dbReference>
<sequence>MIKQIITLIFGTCVCFSVFARTGVFPQSSFDELSYGLYWFGADNQYEEASSSTQDGSTYYDPEKPTLILIHGWQNGSITDQDRQTFYEDDSNGWPDKDFANSWISAGYNVGLLYWDQFADESEVKDAEAKIWSTEGNQAMRWIDSEGTYHSGPDQNVTELLLAKYEAAMAGYQGSDIRLAGHSLGNQLALRLADQLVQLADAGDINSNEVPGRVSLLDPFYSNYAKSYLDGEWVGEKAREIVKRLKAADIAIDSYRTSLVTSTLFVGDENTELQNSVAFEEEKTSYFDQTQQSQKHSAAIWLYLWSIEYATPTVSDNTLAGLSATTTNVEVKQWMDTTDHLVQSSGGDTKDPQDNVFETEGAL</sequence>
<proteinExistence type="predicted"/>
<feature type="signal peptide" evidence="2">
    <location>
        <begin position="1"/>
        <end position="20"/>
    </location>
</feature>
<evidence type="ECO:0000313" key="3">
    <source>
        <dbReference type="EMBL" id="MZI94937.1"/>
    </source>
</evidence>
<feature type="chain" id="PRO_5030714197" description="Cell adhesion domain-containing protein" evidence="2">
    <location>
        <begin position="21"/>
        <end position="363"/>
    </location>
</feature>